<sequence length="488" mass="55127">MNTSFSGSESSHPSTSVDTEALSCNSPPIVTTARQTGNSEFYTSDYVKLSNDNLKRLKLDGDSPKKYYFFDENDKLQVYQLVNPTVIENFYKMEQDFTLEEGLLVFLAAERFNDPAMAKLEGRTKEECIQIFSKSISNPAIFNALQNGFRKMDSNQMNKLMFSLPFTEHEDMMIKKIDEKQPPTHEELHKLQKEGFTHFRGRRAIASRYSQLWINKELDGQTYENETLLKENTILPFHDKFSAATLKYLTACSTPEMNDSLNFVKKVAAISHLHALTDTPILGNLTLYGKVHEVIGEKSFVYLSNGKLCFEPQTTRLVSYCNNICIKISNGKIAFFNAFGFAVVINGIILLSGQKSVFPHKDKFLVNIPNIDVFSYTAFPFKAPDTKARAKDFDQILTEKSDSTNENHISEAISSEKVSELNGVAEGGEKSEVNGITPFNSILPSTSKEKRQHDKNEQSTDGVSLTPHATSDQEEESVYFKRIRLFTS</sequence>
<dbReference type="WBParaSite" id="PS1159_v2.g6806.t1">
    <property type="protein sequence ID" value="PS1159_v2.g6806.t1"/>
    <property type="gene ID" value="PS1159_v2.g6806"/>
</dbReference>
<evidence type="ECO:0000313" key="2">
    <source>
        <dbReference type="WBParaSite" id="PS1159_v2.g6806.t1"/>
    </source>
</evidence>
<protein>
    <submittedName>
        <fullName evidence="2">Uncharacterized protein</fullName>
    </submittedName>
</protein>
<evidence type="ECO:0000313" key="1">
    <source>
        <dbReference type="Proteomes" id="UP000887580"/>
    </source>
</evidence>
<accession>A0AC35GM15</accession>
<proteinExistence type="predicted"/>
<dbReference type="Proteomes" id="UP000887580">
    <property type="component" value="Unplaced"/>
</dbReference>
<reference evidence="2" key="1">
    <citation type="submission" date="2022-11" db="UniProtKB">
        <authorList>
            <consortium name="WormBaseParasite"/>
        </authorList>
    </citation>
    <scope>IDENTIFICATION</scope>
</reference>
<organism evidence="1 2">
    <name type="scientific">Panagrolaimus sp. PS1159</name>
    <dbReference type="NCBI Taxonomy" id="55785"/>
    <lineage>
        <taxon>Eukaryota</taxon>
        <taxon>Metazoa</taxon>
        <taxon>Ecdysozoa</taxon>
        <taxon>Nematoda</taxon>
        <taxon>Chromadorea</taxon>
        <taxon>Rhabditida</taxon>
        <taxon>Tylenchina</taxon>
        <taxon>Panagrolaimomorpha</taxon>
        <taxon>Panagrolaimoidea</taxon>
        <taxon>Panagrolaimidae</taxon>
        <taxon>Panagrolaimus</taxon>
    </lineage>
</organism>
<name>A0AC35GM15_9BILA</name>